<feature type="compositionally biased region" description="Low complexity" evidence="1">
    <location>
        <begin position="989"/>
        <end position="1001"/>
    </location>
</feature>
<feature type="region of interest" description="Disordered" evidence="1">
    <location>
        <begin position="852"/>
        <end position="1056"/>
    </location>
</feature>
<name>A0A1E3BA43_ASPCR</name>
<feature type="compositionally biased region" description="Gly residues" evidence="1">
    <location>
        <begin position="1071"/>
        <end position="1080"/>
    </location>
</feature>
<dbReference type="OrthoDB" id="4455544at2759"/>
<dbReference type="Proteomes" id="UP000094569">
    <property type="component" value="Unassembled WGS sequence"/>
</dbReference>
<feature type="compositionally biased region" description="Basic and acidic residues" evidence="1">
    <location>
        <begin position="940"/>
        <end position="961"/>
    </location>
</feature>
<dbReference type="EMBL" id="JXNT01000008">
    <property type="protein sequence ID" value="ODM17276.1"/>
    <property type="molecule type" value="Genomic_DNA"/>
</dbReference>
<organism evidence="2 3">
    <name type="scientific">Aspergillus cristatus</name>
    <name type="common">Chinese Fuzhuan brick tea-fermentation fungus</name>
    <name type="synonym">Eurotium cristatum</name>
    <dbReference type="NCBI Taxonomy" id="573508"/>
    <lineage>
        <taxon>Eukaryota</taxon>
        <taxon>Fungi</taxon>
        <taxon>Dikarya</taxon>
        <taxon>Ascomycota</taxon>
        <taxon>Pezizomycotina</taxon>
        <taxon>Eurotiomycetes</taxon>
        <taxon>Eurotiomycetidae</taxon>
        <taxon>Eurotiales</taxon>
        <taxon>Aspergillaceae</taxon>
        <taxon>Aspergillus</taxon>
        <taxon>Aspergillus subgen. Aspergillus</taxon>
    </lineage>
</organism>
<feature type="compositionally biased region" description="Polar residues" evidence="1">
    <location>
        <begin position="869"/>
        <end position="878"/>
    </location>
</feature>
<evidence type="ECO:0000313" key="2">
    <source>
        <dbReference type="EMBL" id="ODM17276.1"/>
    </source>
</evidence>
<dbReference type="AlphaFoldDB" id="A0A1E3BA43"/>
<evidence type="ECO:0000313" key="3">
    <source>
        <dbReference type="Proteomes" id="UP000094569"/>
    </source>
</evidence>
<evidence type="ECO:0000256" key="1">
    <source>
        <dbReference type="SAM" id="MobiDB-lite"/>
    </source>
</evidence>
<comment type="caution">
    <text evidence="2">The sequence shown here is derived from an EMBL/GenBank/DDBJ whole genome shotgun (WGS) entry which is preliminary data.</text>
</comment>
<feature type="compositionally biased region" description="Polar residues" evidence="1">
    <location>
        <begin position="925"/>
        <end position="939"/>
    </location>
</feature>
<feature type="region of interest" description="Disordered" evidence="1">
    <location>
        <begin position="1071"/>
        <end position="1132"/>
    </location>
</feature>
<proteinExistence type="predicted"/>
<dbReference type="STRING" id="573508.A0A1E3BA43"/>
<evidence type="ECO:0008006" key="4">
    <source>
        <dbReference type="Google" id="ProtNLM"/>
    </source>
</evidence>
<feature type="compositionally biased region" description="Low complexity" evidence="1">
    <location>
        <begin position="1081"/>
        <end position="1100"/>
    </location>
</feature>
<accession>A0A1E3BA43</accession>
<feature type="compositionally biased region" description="Basic and acidic residues" evidence="1">
    <location>
        <begin position="885"/>
        <end position="910"/>
    </location>
</feature>
<protein>
    <recommendedName>
        <fullName evidence="4">ZZ-type domain-containing protein</fullName>
    </recommendedName>
</protein>
<feature type="compositionally biased region" description="Gly residues" evidence="1">
    <location>
        <begin position="1101"/>
        <end position="1132"/>
    </location>
</feature>
<dbReference type="VEuPathDB" id="FungiDB:SI65_06951"/>
<keyword evidence="3" id="KW-1185">Reference proteome</keyword>
<sequence length="1132" mass="125557">MSCFSISGSTSSPNITHAPRVPWTLVGPGNAHLLDELEKLYWQGVRTELENIVYTLRTWQQPEYSSVNIDEENDTHIHGFDTFIDQVSQQTRAFAVRYGEMKLKQQEAKQSTDMLELSSRFEEGATEIRYAVGTQVPKIPRFSDIQQRVCMLLQAAGFLDIDKLIEHRPPLEELEFWARPAIPQLNLSHFEDDWTPQFGMLECSKCRSVIRGSMFVQASPSSTRNVCEGCYRQHYHGNPQYEKAYKHCILPEIITPPISLEMCECEGILQEDEEGVPYLFPVPKRQPHVDNDEARCKLLNLGQQVALAKYYGLLNIVKNQQNQPKGCKKLACKLRSILNLDRKDQNGEDNETIEIAEMERLPLQDVPNNAAATEAAADENIPLFFRQFTQKYPFGNVHMALRVGPLVIENGVAHTKGGVLISPRQPPIFHERFSMGRSRQRSLAVGGDSGRPLWQQNRPVGNPKRYKAIMKQVIGVPFTGTLSQSDGSIEETKIIQRLIEASKIPLDDSGMSARDKKRVMDSALEPAMNLLKSLLQERVKIYLESIAKRLLNPRIPLTWSATSNNCQSLCNSLIDTDLFEPLVSSERELYLMSFVCPQEGYLRNKVHTKYDVPSGLTEEYLLRFHFGRHDEADVIDTLQEYWYDWGAFGAPLYKYQDLFPWDCTEAYGRNPVKCGNCNLSKHILAFPFDAWSIVELHLARDQHMYAPPSNIPDSWMHNRLLILTAFSILTRAAAAMTKTPSFCNATQWLHTKDSGLRGGDPALTRVKLGGIHRAQPFSHYFEAGKYSHYFLAQWALRPRNEQIEEYELLRDKRAEQPDVGVGGMFGSFMESSDANDIAYWAFQQLFIGFEGGGLSPSDQSDDHRENATDESTPDTSNAHDPASQDSHRDHRDHSGSKDNNASDDHSKGRGDSTSQDTSHHRDTATGVSTASNTATGSKPDTNDSHNKVSGNDDRSHNDHSGSKGNSSSHNQGRDSTSQSHDTNHHRDNTTGASTASNTNSGGKSGTKDSHKTSSGDYGGSHEGHSGKRHYGETRQSTSGGKGHHSKGHQYDKEDFSDIGSLLQVSFSGLHSGGHSGGGHSSGYSVGCSGGSSNSYGRGSSSYGGGSSSYGGGSSSYGGGSSSYGGGSDSNYY</sequence>
<feature type="compositionally biased region" description="Basic and acidic residues" evidence="1">
    <location>
        <begin position="1005"/>
        <end position="1032"/>
    </location>
</feature>
<reference evidence="2 3" key="1">
    <citation type="journal article" date="2016" name="BMC Genomics">
        <title>Comparative genomic and transcriptomic analyses of the Fuzhuan brick tea-fermentation fungus Aspergillus cristatus.</title>
        <authorList>
            <person name="Ge Y."/>
            <person name="Wang Y."/>
            <person name="Liu Y."/>
            <person name="Tan Y."/>
            <person name="Ren X."/>
            <person name="Zhang X."/>
            <person name="Hyde K.D."/>
            <person name="Liu Y."/>
            <person name="Liu Z."/>
        </authorList>
    </citation>
    <scope>NUCLEOTIDE SEQUENCE [LARGE SCALE GENOMIC DNA]</scope>
    <source>
        <strain evidence="2 3">GZAAS20.1005</strain>
    </source>
</reference>
<gene>
    <name evidence="2" type="ORF">SI65_06951</name>
</gene>